<sequence length="157" mass="17680">MSFGEATGFLRIGVVVVVVSHQTRCIFPNLGVWNIMRKNLSGVGPAAVDPRARERWHVHQPRRLELDFREHHGLRSDDLQAVLGDHKLNNRMVHDSWEIAVGVERGVFTKSGTIECLKELMTTEKGAKMRKNVSLLRNKVVAVVDSQGISSKNFDKL</sequence>
<dbReference type="AlphaFoldDB" id="A0A8X8Y0D8"/>
<comment type="caution">
    <text evidence="1">The sequence shown here is derived from an EMBL/GenBank/DDBJ whole genome shotgun (WGS) entry which is preliminary data.</text>
</comment>
<organism evidence="1">
    <name type="scientific">Salvia splendens</name>
    <name type="common">Scarlet sage</name>
    <dbReference type="NCBI Taxonomy" id="180675"/>
    <lineage>
        <taxon>Eukaryota</taxon>
        <taxon>Viridiplantae</taxon>
        <taxon>Streptophyta</taxon>
        <taxon>Embryophyta</taxon>
        <taxon>Tracheophyta</taxon>
        <taxon>Spermatophyta</taxon>
        <taxon>Magnoliopsida</taxon>
        <taxon>eudicotyledons</taxon>
        <taxon>Gunneridae</taxon>
        <taxon>Pentapetalae</taxon>
        <taxon>asterids</taxon>
        <taxon>lamiids</taxon>
        <taxon>Lamiales</taxon>
        <taxon>Lamiaceae</taxon>
        <taxon>Nepetoideae</taxon>
        <taxon>Mentheae</taxon>
        <taxon>Salviinae</taxon>
        <taxon>Salvia</taxon>
        <taxon>Salvia subgen. Calosphace</taxon>
        <taxon>core Calosphace</taxon>
    </lineage>
</organism>
<reference evidence="1" key="1">
    <citation type="submission" date="2018-01" db="EMBL/GenBank/DDBJ databases">
        <authorList>
            <person name="Mao J.F."/>
        </authorList>
    </citation>
    <scope>NUCLEOTIDE SEQUENCE</scope>
    <source>
        <strain evidence="1">Huo1</strain>
        <tissue evidence="1">Leaf</tissue>
    </source>
</reference>
<evidence type="ECO:0000313" key="1">
    <source>
        <dbReference type="EMBL" id="KAG6421370.1"/>
    </source>
</evidence>
<dbReference type="SUPFAM" id="SSF53756">
    <property type="entry name" value="UDP-Glycosyltransferase/glycogen phosphorylase"/>
    <property type="match status" value="1"/>
</dbReference>
<dbReference type="Gene3D" id="3.40.50.2000">
    <property type="entry name" value="Glycogen Phosphorylase B"/>
    <property type="match status" value="1"/>
</dbReference>
<accession>A0A8X8Y0D8</accession>
<dbReference type="EMBL" id="PNBA02000006">
    <property type="protein sequence ID" value="KAG6421370.1"/>
    <property type="molecule type" value="Genomic_DNA"/>
</dbReference>
<keyword evidence="2" id="KW-1185">Reference proteome</keyword>
<protein>
    <submittedName>
        <fullName evidence="1">Uncharacterized protein</fullName>
    </submittedName>
</protein>
<name>A0A8X8Y0D8_SALSN</name>
<reference evidence="1" key="2">
    <citation type="submission" date="2020-08" db="EMBL/GenBank/DDBJ databases">
        <title>Plant Genome Project.</title>
        <authorList>
            <person name="Zhang R.-G."/>
        </authorList>
    </citation>
    <scope>NUCLEOTIDE SEQUENCE</scope>
    <source>
        <strain evidence="1">Huo1</strain>
        <tissue evidence="1">Leaf</tissue>
    </source>
</reference>
<gene>
    <name evidence="1" type="ORF">SASPL_117921</name>
</gene>
<evidence type="ECO:0000313" key="2">
    <source>
        <dbReference type="Proteomes" id="UP000298416"/>
    </source>
</evidence>
<dbReference type="PANTHER" id="PTHR48045">
    <property type="entry name" value="UDP-GLYCOSYLTRANSFERASE 72B1"/>
    <property type="match status" value="1"/>
</dbReference>
<proteinExistence type="predicted"/>
<dbReference type="Proteomes" id="UP000298416">
    <property type="component" value="Unassembled WGS sequence"/>
</dbReference>
<dbReference type="PANTHER" id="PTHR48045:SF34">
    <property type="entry name" value="ISOFLAVONE 7-O-GLUCOSYLTRANSFERASE 1-LIKE"/>
    <property type="match status" value="1"/>
</dbReference>